<dbReference type="Proteomes" id="UP001239111">
    <property type="component" value="Chromosome 2"/>
</dbReference>
<sequence length="158" mass="17642">MAAQSLVWLEAVCLCICLVLADAVESPNVQRLSASRRHRSRSIPTSMSISEVEAPETVVASFASQLKGSKNNPETDWKNDVAELAKKSQSNEHFTDLELDFMSGGLVKTPNSFQWLVDLYDPLRWTKLPGRLNSECARQMGEFIDALWKGEPWAAKSE</sequence>
<comment type="caution">
    <text evidence="1">The sequence shown here is derived from an EMBL/GenBank/DDBJ whole genome shotgun (WGS) entry which is preliminary data.</text>
</comment>
<evidence type="ECO:0000313" key="1">
    <source>
        <dbReference type="EMBL" id="KAJ8680796.1"/>
    </source>
</evidence>
<reference evidence="1" key="1">
    <citation type="submission" date="2023-04" db="EMBL/GenBank/DDBJ databases">
        <title>A chromosome-level genome assembly of the parasitoid wasp Eretmocerus hayati.</title>
        <authorList>
            <person name="Zhong Y."/>
            <person name="Liu S."/>
            <person name="Liu Y."/>
        </authorList>
    </citation>
    <scope>NUCLEOTIDE SEQUENCE</scope>
    <source>
        <strain evidence="1">ZJU_SS_LIU_2023</strain>
    </source>
</reference>
<organism evidence="1 2">
    <name type="scientific">Eretmocerus hayati</name>
    <dbReference type="NCBI Taxonomy" id="131215"/>
    <lineage>
        <taxon>Eukaryota</taxon>
        <taxon>Metazoa</taxon>
        <taxon>Ecdysozoa</taxon>
        <taxon>Arthropoda</taxon>
        <taxon>Hexapoda</taxon>
        <taxon>Insecta</taxon>
        <taxon>Pterygota</taxon>
        <taxon>Neoptera</taxon>
        <taxon>Endopterygota</taxon>
        <taxon>Hymenoptera</taxon>
        <taxon>Apocrita</taxon>
        <taxon>Proctotrupomorpha</taxon>
        <taxon>Chalcidoidea</taxon>
        <taxon>Aphelinidae</taxon>
        <taxon>Aphelininae</taxon>
        <taxon>Eretmocerus</taxon>
    </lineage>
</organism>
<gene>
    <name evidence="1" type="ORF">QAD02_016583</name>
</gene>
<evidence type="ECO:0000313" key="2">
    <source>
        <dbReference type="Proteomes" id="UP001239111"/>
    </source>
</evidence>
<dbReference type="EMBL" id="CM056742">
    <property type="protein sequence ID" value="KAJ8680796.1"/>
    <property type="molecule type" value="Genomic_DNA"/>
</dbReference>
<proteinExistence type="predicted"/>
<protein>
    <submittedName>
        <fullName evidence="1">Uncharacterized protein</fullName>
    </submittedName>
</protein>
<accession>A0ACC2PBH4</accession>
<keyword evidence="2" id="KW-1185">Reference proteome</keyword>
<name>A0ACC2PBH4_9HYME</name>